<evidence type="ECO:0000313" key="2">
    <source>
        <dbReference type="Proteomes" id="UP000652153"/>
    </source>
</evidence>
<name>A0ABQ1Z0Z0_9BACL</name>
<protein>
    <submittedName>
        <fullName evidence="1">Uncharacterized protein</fullName>
    </submittedName>
</protein>
<comment type="caution">
    <text evidence="1">The sequence shown here is derived from an EMBL/GenBank/DDBJ whole genome shotgun (WGS) entry which is preliminary data.</text>
</comment>
<dbReference type="Proteomes" id="UP000652153">
    <property type="component" value="Unassembled WGS sequence"/>
</dbReference>
<accession>A0ABQ1Z0Z0</accession>
<organism evidence="1 2">
    <name type="scientific">Paenibacillus silvae</name>
    <dbReference type="NCBI Taxonomy" id="1325358"/>
    <lineage>
        <taxon>Bacteria</taxon>
        <taxon>Bacillati</taxon>
        <taxon>Bacillota</taxon>
        <taxon>Bacilli</taxon>
        <taxon>Bacillales</taxon>
        <taxon>Paenibacillaceae</taxon>
        <taxon>Paenibacillus</taxon>
    </lineage>
</organism>
<reference evidence="2" key="1">
    <citation type="journal article" date="2019" name="Int. J. Syst. Evol. Microbiol.">
        <title>The Global Catalogue of Microorganisms (GCM) 10K type strain sequencing project: providing services to taxonomists for standard genome sequencing and annotation.</title>
        <authorList>
            <consortium name="The Broad Institute Genomics Platform"/>
            <consortium name="The Broad Institute Genome Sequencing Center for Infectious Disease"/>
            <person name="Wu L."/>
            <person name="Ma J."/>
        </authorList>
    </citation>
    <scope>NUCLEOTIDE SEQUENCE [LARGE SCALE GENOMIC DNA]</scope>
    <source>
        <strain evidence="2">CGMCC 1.12770</strain>
    </source>
</reference>
<dbReference type="EMBL" id="BMFU01000001">
    <property type="protein sequence ID" value="GGH46170.1"/>
    <property type="molecule type" value="Genomic_DNA"/>
</dbReference>
<gene>
    <name evidence="1" type="ORF">GCM10008014_08650</name>
</gene>
<keyword evidence="2" id="KW-1185">Reference proteome</keyword>
<proteinExistence type="predicted"/>
<evidence type="ECO:0000313" key="1">
    <source>
        <dbReference type="EMBL" id="GGH46170.1"/>
    </source>
</evidence>
<sequence length="55" mass="6410">MKQSLEEWINAEMKKYSLWAFLDQHGGGHGYNSGYLQCLEDVKAKLKECEQLTLF</sequence>
<dbReference type="RefSeq" id="WP_188591358.1">
    <property type="nucleotide sequence ID" value="NZ_BMFU01000001.1"/>
</dbReference>